<keyword evidence="2" id="KW-0677">Repeat</keyword>
<proteinExistence type="predicted"/>
<evidence type="ECO:0000259" key="8">
    <source>
        <dbReference type="PROSITE" id="PS50090"/>
    </source>
</evidence>
<dbReference type="InterPro" id="IPR017930">
    <property type="entry name" value="Myb_dom"/>
</dbReference>
<feature type="domain" description="HTH myb-type" evidence="9">
    <location>
        <begin position="56"/>
        <end position="110"/>
    </location>
</feature>
<keyword evidence="6" id="KW-0539">Nucleus</keyword>
<dbReference type="InterPro" id="IPR051953">
    <property type="entry name" value="Plant_SW-associated_TFs"/>
</dbReference>
<feature type="region of interest" description="Disordered" evidence="7">
    <location>
        <begin position="167"/>
        <end position="202"/>
    </location>
</feature>
<dbReference type="Gene3D" id="1.10.10.60">
    <property type="entry name" value="Homeodomain-like"/>
    <property type="match status" value="2"/>
</dbReference>
<evidence type="ECO:0000256" key="2">
    <source>
        <dbReference type="ARBA" id="ARBA00022737"/>
    </source>
</evidence>
<dbReference type="EMBL" id="CAEKKB010000004">
    <property type="protein sequence ID" value="CAB4307423.1"/>
    <property type="molecule type" value="Genomic_DNA"/>
</dbReference>
<feature type="compositionally biased region" description="Low complexity" evidence="7">
    <location>
        <begin position="182"/>
        <end position="196"/>
    </location>
</feature>
<dbReference type="PROSITE" id="PS51294">
    <property type="entry name" value="HTH_MYB"/>
    <property type="match status" value="1"/>
</dbReference>
<dbReference type="GO" id="GO:0005634">
    <property type="term" value="C:nucleus"/>
    <property type="evidence" value="ECO:0007669"/>
    <property type="project" value="UniProtKB-SubCell"/>
</dbReference>
<feature type="domain" description="Myb-like" evidence="8">
    <location>
        <begin position="56"/>
        <end position="106"/>
    </location>
</feature>
<sequence>MAMITGGLSLSKQELRTSAWRFTVTSDFLQVFAWLLDECLLRCGKSCRLRWINYLRPDLKRGNFTREEEDSIIRLHEAWGNKWSKIASQFPGRTDNEIKNVWNTHLKKKLGFKNSEFCGDESKDVAGELEHQSADQETNMANNNPHHDPCILTIPEELDLDSPMELINQFRPDPKDLKELTSSSVSSNESNGSSSSQLDISRPSEEQMDFLFDFSEPNYDIPLEPDSDFWNTFDGFVPLQSNEVQLNQAEACKSSNYGQHENEKWLSYLESELGLDQPTADSTGEEFLAQVTTGQLLPETFQCDKMPNPAAEFDQSLDYFQMWPSLPHNNSSI</sequence>
<dbReference type="InterPro" id="IPR001005">
    <property type="entry name" value="SANT/Myb"/>
</dbReference>
<dbReference type="Pfam" id="PF00249">
    <property type="entry name" value="Myb_DNA-binding"/>
    <property type="match status" value="1"/>
</dbReference>
<protein>
    <submittedName>
        <fullName evidence="10">Uncharacterized protein</fullName>
    </submittedName>
</protein>
<organism evidence="10 11">
    <name type="scientific">Prunus armeniaca</name>
    <name type="common">Apricot</name>
    <name type="synonym">Armeniaca vulgaris</name>
    <dbReference type="NCBI Taxonomy" id="36596"/>
    <lineage>
        <taxon>Eukaryota</taxon>
        <taxon>Viridiplantae</taxon>
        <taxon>Streptophyta</taxon>
        <taxon>Embryophyta</taxon>
        <taxon>Tracheophyta</taxon>
        <taxon>Spermatophyta</taxon>
        <taxon>Magnoliopsida</taxon>
        <taxon>eudicotyledons</taxon>
        <taxon>Gunneridae</taxon>
        <taxon>Pentapetalae</taxon>
        <taxon>rosids</taxon>
        <taxon>fabids</taxon>
        <taxon>Rosales</taxon>
        <taxon>Rosaceae</taxon>
        <taxon>Amygdaloideae</taxon>
        <taxon>Amygdaleae</taxon>
        <taxon>Prunus</taxon>
    </lineage>
</organism>
<evidence type="ECO:0000256" key="5">
    <source>
        <dbReference type="ARBA" id="ARBA00023163"/>
    </source>
</evidence>
<dbReference type="PANTHER" id="PTHR47997">
    <property type="entry name" value="MYB DOMAIN PROTEIN 55"/>
    <property type="match status" value="1"/>
</dbReference>
<dbReference type="SMART" id="SM00717">
    <property type="entry name" value="SANT"/>
    <property type="match status" value="1"/>
</dbReference>
<evidence type="ECO:0000256" key="3">
    <source>
        <dbReference type="ARBA" id="ARBA00023015"/>
    </source>
</evidence>
<evidence type="ECO:0000256" key="4">
    <source>
        <dbReference type="ARBA" id="ARBA00023125"/>
    </source>
</evidence>
<dbReference type="InterPro" id="IPR009057">
    <property type="entry name" value="Homeodomain-like_sf"/>
</dbReference>
<dbReference type="AlphaFoldDB" id="A0A6J5X4C9"/>
<comment type="subcellular location">
    <subcellularLocation>
        <location evidence="1">Nucleus</location>
    </subcellularLocation>
</comment>
<dbReference type="CDD" id="cd00167">
    <property type="entry name" value="SANT"/>
    <property type="match status" value="1"/>
</dbReference>
<dbReference type="OrthoDB" id="2143914at2759"/>
<evidence type="ECO:0000313" key="10">
    <source>
        <dbReference type="EMBL" id="CAB4307423.1"/>
    </source>
</evidence>
<dbReference type="SUPFAM" id="SSF46689">
    <property type="entry name" value="Homeodomain-like"/>
    <property type="match status" value="1"/>
</dbReference>
<reference evidence="11" key="1">
    <citation type="journal article" date="2020" name="Genome Biol.">
        <title>Gamete binning: chromosome-level and haplotype-resolved genome assembly enabled by high-throughput single-cell sequencing of gamete genomes.</title>
        <authorList>
            <person name="Campoy J.A."/>
            <person name="Sun H."/>
            <person name="Goel M."/>
            <person name="Jiao W.-B."/>
            <person name="Folz-Donahue K."/>
            <person name="Wang N."/>
            <person name="Rubio M."/>
            <person name="Liu C."/>
            <person name="Kukat C."/>
            <person name="Ruiz D."/>
            <person name="Huettel B."/>
            <person name="Schneeberger K."/>
        </authorList>
    </citation>
    <scope>NUCLEOTIDE SEQUENCE [LARGE SCALE GENOMIC DNA]</scope>
    <source>
        <strain evidence="11">cv. Rojo Pasion</strain>
    </source>
</reference>
<keyword evidence="3" id="KW-0805">Transcription regulation</keyword>
<dbReference type="PROSITE" id="PS50090">
    <property type="entry name" value="MYB_LIKE"/>
    <property type="match status" value="1"/>
</dbReference>
<evidence type="ECO:0000256" key="6">
    <source>
        <dbReference type="ARBA" id="ARBA00023242"/>
    </source>
</evidence>
<name>A0A6J5X4C9_PRUAR</name>
<accession>A0A6J5X4C9</accession>
<dbReference type="GO" id="GO:0003677">
    <property type="term" value="F:DNA binding"/>
    <property type="evidence" value="ECO:0007669"/>
    <property type="project" value="UniProtKB-KW"/>
</dbReference>
<evidence type="ECO:0000259" key="9">
    <source>
        <dbReference type="PROSITE" id="PS51294"/>
    </source>
</evidence>
<evidence type="ECO:0000256" key="7">
    <source>
        <dbReference type="SAM" id="MobiDB-lite"/>
    </source>
</evidence>
<keyword evidence="11" id="KW-1185">Reference proteome</keyword>
<dbReference type="PANTHER" id="PTHR47997:SF75">
    <property type="entry name" value="MYB DOMAIN PROTEIN 55"/>
    <property type="match status" value="1"/>
</dbReference>
<keyword evidence="5" id="KW-0804">Transcription</keyword>
<keyword evidence="4" id="KW-0238">DNA-binding</keyword>
<dbReference type="Proteomes" id="UP000507245">
    <property type="component" value="Unassembled WGS sequence"/>
</dbReference>
<evidence type="ECO:0000313" key="11">
    <source>
        <dbReference type="Proteomes" id="UP000507245"/>
    </source>
</evidence>
<evidence type="ECO:0000256" key="1">
    <source>
        <dbReference type="ARBA" id="ARBA00004123"/>
    </source>
</evidence>
<gene>
    <name evidence="10" type="ORF">ORAREDHAP_LOCUS26095</name>
</gene>